<dbReference type="GO" id="GO:0004519">
    <property type="term" value="F:endonuclease activity"/>
    <property type="evidence" value="ECO:0007669"/>
    <property type="project" value="InterPro"/>
</dbReference>
<reference evidence="1" key="1">
    <citation type="journal article" date="2015" name="Nature">
        <title>Complex archaea that bridge the gap between prokaryotes and eukaryotes.</title>
        <authorList>
            <person name="Spang A."/>
            <person name="Saw J.H."/>
            <person name="Jorgensen S.L."/>
            <person name="Zaremba-Niedzwiedzka K."/>
            <person name="Martijn J."/>
            <person name="Lind A.E."/>
            <person name="van Eijk R."/>
            <person name="Schleper C."/>
            <person name="Guy L."/>
            <person name="Ettema T.J."/>
        </authorList>
    </citation>
    <scope>NUCLEOTIDE SEQUENCE</scope>
</reference>
<sequence>MQALPLPEFTKQDIARFWAKVDRQDGCWPWTAGVTTEGYGRFRISRRLLGATRVAHFLTTGLDDPSKDVCHTCDNPICCNPIHLWLGTRAENMQDAFRKGRGVTPPGSFPGELHPHAKLTEEDVHAIRVLLDPRTMRLRDIADSFGVSIRTITKIRDGEVWKHLI</sequence>
<dbReference type="AlphaFoldDB" id="A0A0F8W9J4"/>
<dbReference type="InterPro" id="IPR044925">
    <property type="entry name" value="His-Me_finger_sf"/>
</dbReference>
<gene>
    <name evidence="1" type="ORF">LCGC14_3094790</name>
</gene>
<dbReference type="InterPro" id="IPR044930">
    <property type="entry name" value="Homing_endonuclease_His-Me"/>
</dbReference>
<organism evidence="1">
    <name type="scientific">marine sediment metagenome</name>
    <dbReference type="NCBI Taxonomy" id="412755"/>
    <lineage>
        <taxon>unclassified sequences</taxon>
        <taxon>metagenomes</taxon>
        <taxon>ecological metagenomes</taxon>
    </lineage>
</organism>
<accession>A0A0F8W9J4</accession>
<dbReference type="Gene3D" id="3.90.75.10">
    <property type="entry name" value="Homing Intron 3 (I-ppo) Encoded Endonuclease, Chain A"/>
    <property type="match status" value="1"/>
</dbReference>
<protein>
    <submittedName>
        <fullName evidence="1">Uncharacterized protein</fullName>
    </submittedName>
</protein>
<evidence type="ECO:0000313" key="1">
    <source>
        <dbReference type="EMBL" id="KKK53437.1"/>
    </source>
</evidence>
<name>A0A0F8W9J4_9ZZZZ</name>
<dbReference type="SUPFAM" id="SSF54060">
    <property type="entry name" value="His-Me finger endonucleases"/>
    <property type="match status" value="1"/>
</dbReference>
<proteinExistence type="predicted"/>
<dbReference type="EMBL" id="LAZR01066506">
    <property type="protein sequence ID" value="KKK53437.1"/>
    <property type="molecule type" value="Genomic_DNA"/>
</dbReference>
<comment type="caution">
    <text evidence="1">The sequence shown here is derived from an EMBL/GenBank/DDBJ whole genome shotgun (WGS) entry which is preliminary data.</text>
</comment>